<dbReference type="SUPFAM" id="SSF55961">
    <property type="entry name" value="Bet v1-like"/>
    <property type="match status" value="1"/>
</dbReference>
<gene>
    <name evidence="2" type="ORF">HGP29_18995</name>
</gene>
<dbReference type="Pfam" id="PF01852">
    <property type="entry name" value="START"/>
    <property type="match status" value="1"/>
</dbReference>
<dbReference type="PANTHER" id="PTHR19308">
    <property type="entry name" value="PHOSPHATIDYLCHOLINE TRANSFER PROTEIN"/>
    <property type="match status" value="1"/>
</dbReference>
<evidence type="ECO:0000313" key="3">
    <source>
        <dbReference type="Proteomes" id="UP000585050"/>
    </source>
</evidence>
<dbReference type="RefSeq" id="WP_168884006.1">
    <property type="nucleotide sequence ID" value="NZ_JABAIL010000006.1"/>
</dbReference>
<evidence type="ECO:0000259" key="1">
    <source>
        <dbReference type="PROSITE" id="PS50848"/>
    </source>
</evidence>
<dbReference type="AlphaFoldDB" id="A0A7X8SN53"/>
<sequence length="209" mass="24607">MSTHTIVENWRHLGMHTISSKINANLEINENAQNHLKTFKASTTFPIGLPRVAFVLEDIASRKKWINRINEHYSFNVDKEALSFKSYEHYKMMWPIQDREYVLQSQWEVLDKKYLPTVTFSTKSIQSPQFPLRNDRVRGELYLLQYTLVQVTPNKTNITVEIQVDPKGKMPKLFVNMIQRNWPINTLKSIYLLASEDGEIHRGLIDKMR</sequence>
<feature type="domain" description="START" evidence="1">
    <location>
        <begin position="8"/>
        <end position="176"/>
    </location>
</feature>
<dbReference type="InterPro" id="IPR002913">
    <property type="entry name" value="START_lipid-bd_dom"/>
</dbReference>
<evidence type="ECO:0000313" key="2">
    <source>
        <dbReference type="EMBL" id="NLR93291.1"/>
    </source>
</evidence>
<keyword evidence="3" id="KW-1185">Reference proteome</keyword>
<dbReference type="PROSITE" id="PS50848">
    <property type="entry name" value="START"/>
    <property type="match status" value="1"/>
</dbReference>
<dbReference type="InterPro" id="IPR023393">
    <property type="entry name" value="START-like_dom_sf"/>
</dbReference>
<dbReference type="Proteomes" id="UP000585050">
    <property type="component" value="Unassembled WGS sequence"/>
</dbReference>
<dbReference type="Gene3D" id="3.30.530.20">
    <property type="match status" value="1"/>
</dbReference>
<proteinExistence type="predicted"/>
<comment type="caution">
    <text evidence="2">The sequence shown here is derived from an EMBL/GenBank/DDBJ whole genome shotgun (WGS) entry which is preliminary data.</text>
</comment>
<dbReference type="PANTHER" id="PTHR19308:SF14">
    <property type="entry name" value="START DOMAIN-CONTAINING PROTEIN"/>
    <property type="match status" value="1"/>
</dbReference>
<dbReference type="GO" id="GO:0005737">
    <property type="term" value="C:cytoplasm"/>
    <property type="evidence" value="ECO:0007669"/>
    <property type="project" value="UniProtKB-ARBA"/>
</dbReference>
<dbReference type="InterPro" id="IPR051213">
    <property type="entry name" value="START_lipid_transfer"/>
</dbReference>
<reference evidence="2 3" key="1">
    <citation type="submission" date="2020-04" db="EMBL/GenBank/DDBJ databases">
        <title>Flammeovirga sp. SR4, a novel species isolated from seawater.</title>
        <authorList>
            <person name="Wang X."/>
        </authorList>
    </citation>
    <scope>NUCLEOTIDE SEQUENCE [LARGE SCALE GENOMIC DNA]</scope>
    <source>
        <strain evidence="2 3">SR4</strain>
    </source>
</reference>
<accession>A0A7X8SN53</accession>
<name>A0A7X8SN53_9BACT</name>
<organism evidence="2 3">
    <name type="scientific">Flammeovirga agarivorans</name>
    <dbReference type="NCBI Taxonomy" id="2726742"/>
    <lineage>
        <taxon>Bacteria</taxon>
        <taxon>Pseudomonadati</taxon>
        <taxon>Bacteroidota</taxon>
        <taxon>Cytophagia</taxon>
        <taxon>Cytophagales</taxon>
        <taxon>Flammeovirgaceae</taxon>
        <taxon>Flammeovirga</taxon>
    </lineage>
</organism>
<protein>
    <recommendedName>
        <fullName evidence="1">START domain-containing protein</fullName>
    </recommendedName>
</protein>
<dbReference type="GO" id="GO:0008289">
    <property type="term" value="F:lipid binding"/>
    <property type="evidence" value="ECO:0007669"/>
    <property type="project" value="InterPro"/>
</dbReference>
<dbReference type="EMBL" id="JABAIL010000006">
    <property type="protein sequence ID" value="NLR93291.1"/>
    <property type="molecule type" value="Genomic_DNA"/>
</dbReference>